<sequence length="66" mass="7876">MLFRDFPSPLIKSSSRNICRMVGSVVQQWQRVTFCTSIIDREYMTKIEVWLKVSMATIRWIQMLGY</sequence>
<dbReference type="EMBL" id="CM004475">
    <property type="protein sequence ID" value="OCT78342.1"/>
    <property type="molecule type" value="Genomic_DNA"/>
</dbReference>
<dbReference type="Proteomes" id="UP000694892">
    <property type="component" value="Chromosome 5S"/>
</dbReference>
<accession>A0A974CT87</accession>
<gene>
    <name evidence="1" type="ORF">XELAEV_18029451mg</name>
</gene>
<protein>
    <submittedName>
        <fullName evidence="1">Uncharacterized protein</fullName>
    </submittedName>
</protein>
<reference evidence="2" key="1">
    <citation type="journal article" date="2016" name="Nature">
        <title>Genome evolution in the allotetraploid frog Xenopus laevis.</title>
        <authorList>
            <person name="Session A.M."/>
            <person name="Uno Y."/>
            <person name="Kwon T."/>
            <person name="Chapman J.A."/>
            <person name="Toyoda A."/>
            <person name="Takahashi S."/>
            <person name="Fukui A."/>
            <person name="Hikosaka A."/>
            <person name="Suzuki A."/>
            <person name="Kondo M."/>
            <person name="van Heeringen S.J."/>
            <person name="Quigley I."/>
            <person name="Heinz S."/>
            <person name="Ogino H."/>
            <person name="Ochi H."/>
            <person name="Hellsten U."/>
            <person name="Lyons J.B."/>
            <person name="Simakov O."/>
            <person name="Putnam N."/>
            <person name="Stites J."/>
            <person name="Kuroki Y."/>
            <person name="Tanaka T."/>
            <person name="Michiue T."/>
            <person name="Watanabe M."/>
            <person name="Bogdanovic O."/>
            <person name="Lister R."/>
            <person name="Georgiou G."/>
            <person name="Paranjpe S.S."/>
            <person name="van Kruijsbergen I."/>
            <person name="Shu S."/>
            <person name="Carlson J."/>
            <person name="Kinoshita T."/>
            <person name="Ohta Y."/>
            <person name="Mawaribuchi S."/>
            <person name="Jenkins J."/>
            <person name="Grimwood J."/>
            <person name="Schmutz J."/>
            <person name="Mitros T."/>
            <person name="Mozaffari S.V."/>
            <person name="Suzuki Y."/>
            <person name="Haramoto Y."/>
            <person name="Yamamoto T.S."/>
            <person name="Takagi C."/>
            <person name="Heald R."/>
            <person name="Miller K."/>
            <person name="Haudenschild C."/>
            <person name="Kitzman J."/>
            <person name="Nakayama T."/>
            <person name="Izutsu Y."/>
            <person name="Robert J."/>
            <person name="Fortriede J."/>
            <person name="Burns K."/>
            <person name="Lotay V."/>
            <person name="Karimi K."/>
            <person name="Yasuoka Y."/>
            <person name="Dichmann D.S."/>
            <person name="Flajnik M.F."/>
            <person name="Houston D.W."/>
            <person name="Shendure J."/>
            <person name="DuPasquier L."/>
            <person name="Vize P.D."/>
            <person name="Zorn A.M."/>
            <person name="Ito M."/>
            <person name="Marcotte E.M."/>
            <person name="Wallingford J.B."/>
            <person name="Ito Y."/>
            <person name="Asashima M."/>
            <person name="Ueno N."/>
            <person name="Matsuda Y."/>
            <person name="Veenstra G.J."/>
            <person name="Fujiyama A."/>
            <person name="Harland R.M."/>
            <person name="Taira M."/>
            <person name="Rokhsar D.S."/>
        </authorList>
    </citation>
    <scope>NUCLEOTIDE SEQUENCE [LARGE SCALE GENOMIC DNA]</scope>
    <source>
        <strain evidence="2">J</strain>
    </source>
</reference>
<evidence type="ECO:0000313" key="2">
    <source>
        <dbReference type="Proteomes" id="UP000694892"/>
    </source>
</evidence>
<name>A0A974CT87_XENLA</name>
<evidence type="ECO:0000313" key="1">
    <source>
        <dbReference type="EMBL" id="OCT78342.1"/>
    </source>
</evidence>
<dbReference type="AlphaFoldDB" id="A0A974CT87"/>
<organism evidence="1 2">
    <name type="scientific">Xenopus laevis</name>
    <name type="common">African clawed frog</name>
    <dbReference type="NCBI Taxonomy" id="8355"/>
    <lineage>
        <taxon>Eukaryota</taxon>
        <taxon>Metazoa</taxon>
        <taxon>Chordata</taxon>
        <taxon>Craniata</taxon>
        <taxon>Vertebrata</taxon>
        <taxon>Euteleostomi</taxon>
        <taxon>Amphibia</taxon>
        <taxon>Batrachia</taxon>
        <taxon>Anura</taxon>
        <taxon>Pipoidea</taxon>
        <taxon>Pipidae</taxon>
        <taxon>Xenopodinae</taxon>
        <taxon>Xenopus</taxon>
        <taxon>Xenopus</taxon>
    </lineage>
</organism>
<proteinExistence type="predicted"/>